<dbReference type="GO" id="GO:0003677">
    <property type="term" value="F:DNA binding"/>
    <property type="evidence" value="ECO:0007669"/>
    <property type="project" value="UniProtKB-KW"/>
</dbReference>
<reference evidence="4 5" key="1">
    <citation type="journal article" date="2023" name="Insect Mol. Biol.">
        <title>Genome sequencing provides insights into the evolution of gene families encoding plant cell wall-degrading enzymes in longhorned beetles.</title>
        <authorList>
            <person name="Shin N.R."/>
            <person name="Okamura Y."/>
            <person name="Kirsch R."/>
            <person name="Pauchet Y."/>
        </authorList>
    </citation>
    <scope>NUCLEOTIDE SEQUENCE [LARGE SCALE GENOMIC DNA]</scope>
    <source>
        <strain evidence="4">EAD_L_NR</strain>
    </source>
</reference>
<evidence type="ECO:0000313" key="5">
    <source>
        <dbReference type="Proteomes" id="UP001159042"/>
    </source>
</evidence>
<gene>
    <name evidence="4" type="ORF">NQ315_017436</name>
</gene>
<evidence type="ECO:0000256" key="2">
    <source>
        <dbReference type="ARBA" id="ARBA00023172"/>
    </source>
</evidence>
<dbReference type="Gene3D" id="1.10.443.10">
    <property type="entry name" value="Intergrase catalytic core"/>
    <property type="match status" value="1"/>
</dbReference>
<dbReference type="AlphaFoldDB" id="A0AAV8VLQ9"/>
<name>A0AAV8VLQ9_9CUCU</name>
<dbReference type="Proteomes" id="UP001159042">
    <property type="component" value="Unassembled WGS sequence"/>
</dbReference>
<evidence type="ECO:0000313" key="4">
    <source>
        <dbReference type="EMBL" id="KAJ8914726.1"/>
    </source>
</evidence>
<proteinExistence type="predicted"/>
<evidence type="ECO:0000256" key="1">
    <source>
        <dbReference type="ARBA" id="ARBA00023125"/>
    </source>
</evidence>
<organism evidence="4 5">
    <name type="scientific">Exocentrus adspersus</name>
    <dbReference type="NCBI Taxonomy" id="1586481"/>
    <lineage>
        <taxon>Eukaryota</taxon>
        <taxon>Metazoa</taxon>
        <taxon>Ecdysozoa</taxon>
        <taxon>Arthropoda</taxon>
        <taxon>Hexapoda</taxon>
        <taxon>Insecta</taxon>
        <taxon>Pterygota</taxon>
        <taxon>Neoptera</taxon>
        <taxon>Endopterygota</taxon>
        <taxon>Coleoptera</taxon>
        <taxon>Polyphaga</taxon>
        <taxon>Cucujiformia</taxon>
        <taxon>Chrysomeloidea</taxon>
        <taxon>Cerambycidae</taxon>
        <taxon>Lamiinae</taxon>
        <taxon>Acanthocinini</taxon>
        <taxon>Exocentrus</taxon>
    </lineage>
</organism>
<sequence>MDSSDEDLPEAIIEAAEKANSDLLPDKSRDRYEQQYKHFESWCNEKKVKSLKEEVFLAYFADLSQVMKPNTLWSHYSMIKSACKIEKNLDISKFYKITNFLKKKNVGFRPQKAADFTKEDISKFMLTAPDETYLMIKVATIFGLAGACRRAELSQITIDNIEYKGNLVVVKITDSKNHSARSFVISAEVNNGKFLELYRKYANLRPSSVTSHRRFFIKYTKGKCSVQCIGINSIGKIPSEIAAYLGLPNPERYTGHIFRRSSATFLADSGEEITNIKRLGIWKSTSVAESYIEESEKQRENLSNKILTNPSTSFNRQVSTEISTEKSIDNQTTLQNTECQQQLNSPLNIQNAVNCSFIINVYNNKID</sequence>
<dbReference type="CDD" id="cd00397">
    <property type="entry name" value="DNA_BRE_C"/>
    <property type="match status" value="1"/>
</dbReference>
<accession>A0AAV8VLQ9</accession>
<dbReference type="InterPro" id="IPR050090">
    <property type="entry name" value="Tyrosine_recombinase_XerCD"/>
</dbReference>
<dbReference type="GO" id="GO:0015074">
    <property type="term" value="P:DNA integration"/>
    <property type="evidence" value="ECO:0007669"/>
    <property type="project" value="InterPro"/>
</dbReference>
<dbReference type="PANTHER" id="PTHR30349:SF41">
    <property type="entry name" value="INTEGRASE_RECOMBINASE PROTEIN MJ0367-RELATED"/>
    <property type="match status" value="1"/>
</dbReference>
<dbReference type="EMBL" id="JANEYG010000065">
    <property type="protein sequence ID" value="KAJ8914726.1"/>
    <property type="molecule type" value="Genomic_DNA"/>
</dbReference>
<feature type="domain" description="Tyr recombinase" evidence="3">
    <location>
        <begin position="111"/>
        <end position="304"/>
    </location>
</feature>
<dbReference type="Gene3D" id="1.10.150.130">
    <property type="match status" value="1"/>
</dbReference>
<dbReference type="InterPro" id="IPR002104">
    <property type="entry name" value="Integrase_catalytic"/>
</dbReference>
<keyword evidence="1" id="KW-0238">DNA-binding</keyword>
<keyword evidence="5" id="KW-1185">Reference proteome</keyword>
<keyword evidence="2" id="KW-0233">DNA recombination</keyword>
<dbReference type="PANTHER" id="PTHR30349">
    <property type="entry name" value="PHAGE INTEGRASE-RELATED"/>
    <property type="match status" value="1"/>
</dbReference>
<dbReference type="InterPro" id="IPR011010">
    <property type="entry name" value="DNA_brk_join_enz"/>
</dbReference>
<dbReference type="InterPro" id="IPR013762">
    <property type="entry name" value="Integrase-like_cat_sf"/>
</dbReference>
<dbReference type="PROSITE" id="PS51898">
    <property type="entry name" value="TYR_RECOMBINASE"/>
    <property type="match status" value="1"/>
</dbReference>
<evidence type="ECO:0000259" key="3">
    <source>
        <dbReference type="PROSITE" id="PS51898"/>
    </source>
</evidence>
<dbReference type="SUPFAM" id="SSF56349">
    <property type="entry name" value="DNA breaking-rejoining enzymes"/>
    <property type="match status" value="1"/>
</dbReference>
<comment type="caution">
    <text evidence="4">The sequence shown here is derived from an EMBL/GenBank/DDBJ whole genome shotgun (WGS) entry which is preliminary data.</text>
</comment>
<dbReference type="InterPro" id="IPR010998">
    <property type="entry name" value="Integrase_recombinase_N"/>
</dbReference>
<protein>
    <recommendedName>
        <fullName evidence="3">Tyr recombinase domain-containing protein</fullName>
    </recommendedName>
</protein>
<dbReference type="Pfam" id="PF00589">
    <property type="entry name" value="Phage_integrase"/>
    <property type="match status" value="1"/>
</dbReference>
<dbReference type="GO" id="GO:0006310">
    <property type="term" value="P:DNA recombination"/>
    <property type="evidence" value="ECO:0007669"/>
    <property type="project" value="UniProtKB-KW"/>
</dbReference>